<protein>
    <submittedName>
        <fullName evidence="4">Tetratricopeptide repeat protein</fullName>
    </submittedName>
</protein>
<sequence>MIGIAFFLAAAVSAPALQSAEQVPPSPAMQAAIDAGDVGAAAEQAAIETEACLADAGAEPTIETLAPCASLIMLAAQLSQQAGMYDEALDFGEAGTNLGVAAFGENSDIVAYSRRARGLALLELGRPDEGYAELAAALSAGRELYGDNDPELTLFLGAMANAELAKSKAAKAVALLREALALEDDELFLAQWQVQYTVALILLDDAEAAVKQARAAVDTFARLVGDNSTQAVDARIRLAGALAAAQRTDEALELLDPLIASLDGMDGFEFLLVEALFEKGKTLIRMSALDDAAVVLEKSLHLSRKINGDDASRTAVIVDQLAALHQAAAATDDVVIHPPAEFYEAYNAGDMEQAEAILAPIAKKCGREYSPDGPDPDKLAPCVTQFTMLSMTYSGLNQLRLAAQFSDLSIAIAEANMGDPSRELGQALMARGLILQQKSRIMESVPYLERSVAMLEGDSPNQAASMLFLASARLDTGDAELSLELVQKAIALAGTEFAPINFINVKALALLALGRIDEAESLLREAMAANPDITVPTRLKLETALAQTFLEQLKFDESIAMLDRLVSEVRAIFGEHPLTANVIDLLGTAHLRKGDNRAAIDALRESLAIKRALVGDDTPQAALAYNSLGLALLDSGAIDEAKNLILRALEIVRKLDEFNFDAYSAIAISFARLAELVNDPATSLEVADALVRYAEAYDRLDTPIMATIRVSRGTALTRLGRLDEADRELDAAWDTASASDNRRQSAFAAAIAKAQVAIARKDRSTARKWFGRAEDIARRTFEPTSSYRSTVWFLHGAFELDTGGDLAAARTLLRRSADGSLSRIESYDDFDAAAQCEMRGLSQIFRNQVEAAWKLQSAP</sequence>
<dbReference type="EMBL" id="WTYR01000001">
    <property type="protein sequence ID" value="MXP09893.1"/>
    <property type="molecule type" value="Genomic_DNA"/>
</dbReference>
<reference evidence="4 5" key="1">
    <citation type="submission" date="2019-12" db="EMBL/GenBank/DDBJ databases">
        <title>Genomic-based taxomic classification of the family Erythrobacteraceae.</title>
        <authorList>
            <person name="Xu L."/>
        </authorList>
    </citation>
    <scope>NUCLEOTIDE SEQUENCE [LARGE SCALE GENOMIC DNA]</scope>
    <source>
        <strain evidence="4 5">LMG 29519</strain>
    </source>
</reference>
<dbReference type="Pfam" id="PF13424">
    <property type="entry name" value="TPR_12"/>
    <property type="match status" value="1"/>
</dbReference>
<comment type="caution">
    <text evidence="4">The sequence shown here is derived from an EMBL/GenBank/DDBJ whole genome shotgun (WGS) entry which is preliminary data.</text>
</comment>
<evidence type="ECO:0000256" key="2">
    <source>
        <dbReference type="ARBA" id="ARBA00022803"/>
    </source>
</evidence>
<proteinExistence type="predicted"/>
<feature type="signal peptide" evidence="3">
    <location>
        <begin position="1"/>
        <end position="19"/>
    </location>
</feature>
<name>A0A6I4U4Q5_9SPHN</name>
<dbReference type="PANTHER" id="PTHR45641:SF19">
    <property type="entry name" value="NEPHROCYSTIN-3"/>
    <property type="match status" value="1"/>
</dbReference>
<keyword evidence="5" id="KW-1185">Reference proteome</keyword>
<keyword evidence="2" id="KW-0802">TPR repeat</keyword>
<dbReference type="Pfam" id="PF13181">
    <property type="entry name" value="TPR_8"/>
    <property type="match status" value="1"/>
</dbReference>
<dbReference type="Proteomes" id="UP000429229">
    <property type="component" value="Unassembled WGS sequence"/>
</dbReference>
<dbReference type="AlphaFoldDB" id="A0A6I4U4Q5"/>
<gene>
    <name evidence="4" type="ORF">GRI68_06845</name>
</gene>
<evidence type="ECO:0000256" key="1">
    <source>
        <dbReference type="ARBA" id="ARBA00022737"/>
    </source>
</evidence>
<evidence type="ECO:0000313" key="5">
    <source>
        <dbReference type="Proteomes" id="UP000429229"/>
    </source>
</evidence>
<dbReference type="InterPro" id="IPR019734">
    <property type="entry name" value="TPR_rpt"/>
</dbReference>
<dbReference type="SMART" id="SM00028">
    <property type="entry name" value="TPR"/>
    <property type="match status" value="8"/>
</dbReference>
<dbReference type="SUPFAM" id="SSF48452">
    <property type="entry name" value="TPR-like"/>
    <property type="match status" value="5"/>
</dbReference>
<evidence type="ECO:0000313" key="4">
    <source>
        <dbReference type="EMBL" id="MXP09893.1"/>
    </source>
</evidence>
<evidence type="ECO:0000256" key="3">
    <source>
        <dbReference type="SAM" id="SignalP"/>
    </source>
</evidence>
<keyword evidence="3" id="KW-0732">Signal</keyword>
<keyword evidence="1" id="KW-0677">Repeat</keyword>
<dbReference type="RefSeq" id="WP_160616554.1">
    <property type="nucleotide sequence ID" value="NZ_WTYR01000001.1"/>
</dbReference>
<accession>A0A6I4U4Q5</accession>
<organism evidence="4 5">
    <name type="scientific">Alteriqipengyuania halimionae</name>
    <dbReference type="NCBI Taxonomy" id="1926630"/>
    <lineage>
        <taxon>Bacteria</taxon>
        <taxon>Pseudomonadati</taxon>
        <taxon>Pseudomonadota</taxon>
        <taxon>Alphaproteobacteria</taxon>
        <taxon>Sphingomonadales</taxon>
        <taxon>Erythrobacteraceae</taxon>
        <taxon>Alteriqipengyuania</taxon>
    </lineage>
</organism>
<feature type="chain" id="PRO_5026154251" evidence="3">
    <location>
        <begin position="20"/>
        <end position="859"/>
    </location>
</feature>
<dbReference type="PANTHER" id="PTHR45641">
    <property type="entry name" value="TETRATRICOPEPTIDE REPEAT PROTEIN (AFU_ORTHOLOGUE AFUA_6G03870)"/>
    <property type="match status" value="1"/>
</dbReference>
<dbReference type="Gene3D" id="1.25.40.10">
    <property type="entry name" value="Tetratricopeptide repeat domain"/>
    <property type="match status" value="4"/>
</dbReference>
<dbReference type="InterPro" id="IPR011990">
    <property type="entry name" value="TPR-like_helical_dom_sf"/>
</dbReference>
<dbReference type="OrthoDB" id="9778733at2"/>